<dbReference type="EMBL" id="LRGB01006505">
    <property type="protein sequence ID" value="KZS01606.1"/>
    <property type="molecule type" value="Genomic_DNA"/>
</dbReference>
<protein>
    <submittedName>
        <fullName evidence="1">Uncharacterized protein</fullName>
    </submittedName>
</protein>
<dbReference type="Proteomes" id="UP000076858">
    <property type="component" value="Unassembled WGS sequence"/>
</dbReference>
<dbReference type="AlphaFoldDB" id="A0A164ITS2"/>
<evidence type="ECO:0000313" key="2">
    <source>
        <dbReference type="Proteomes" id="UP000076858"/>
    </source>
</evidence>
<comment type="caution">
    <text evidence="1">The sequence shown here is derived from an EMBL/GenBank/DDBJ whole genome shotgun (WGS) entry which is preliminary data.</text>
</comment>
<sequence>MKLLSRKIDMLVLNELSVYNQNSLHRTRGHPGLNRTTMLCLA</sequence>
<keyword evidence="2" id="KW-1185">Reference proteome</keyword>
<evidence type="ECO:0000313" key="1">
    <source>
        <dbReference type="EMBL" id="KZS01606.1"/>
    </source>
</evidence>
<name>A0A164ITS2_9CRUS</name>
<accession>A0A164ITS2</accession>
<organism evidence="1 2">
    <name type="scientific">Daphnia magna</name>
    <dbReference type="NCBI Taxonomy" id="35525"/>
    <lineage>
        <taxon>Eukaryota</taxon>
        <taxon>Metazoa</taxon>
        <taxon>Ecdysozoa</taxon>
        <taxon>Arthropoda</taxon>
        <taxon>Crustacea</taxon>
        <taxon>Branchiopoda</taxon>
        <taxon>Diplostraca</taxon>
        <taxon>Cladocera</taxon>
        <taxon>Anomopoda</taxon>
        <taxon>Daphniidae</taxon>
        <taxon>Daphnia</taxon>
    </lineage>
</organism>
<gene>
    <name evidence="1" type="ORF">APZ42_001687</name>
</gene>
<reference evidence="1 2" key="1">
    <citation type="submission" date="2016-03" db="EMBL/GenBank/DDBJ databases">
        <title>EvidentialGene: Evidence-directed Construction of Genes on Genomes.</title>
        <authorList>
            <person name="Gilbert D.G."/>
            <person name="Choi J.-H."/>
            <person name="Mockaitis K."/>
            <person name="Colbourne J."/>
            <person name="Pfrender M."/>
        </authorList>
    </citation>
    <scope>NUCLEOTIDE SEQUENCE [LARGE SCALE GENOMIC DNA]</scope>
    <source>
        <strain evidence="1 2">Xinb3</strain>
        <tissue evidence="1">Complete organism</tissue>
    </source>
</reference>
<proteinExistence type="predicted"/>